<evidence type="ECO:0000256" key="8">
    <source>
        <dbReference type="RuleBase" id="RU004447"/>
    </source>
</evidence>
<protein>
    <submittedName>
        <fullName evidence="13">Zn-dependent peptidase</fullName>
    </submittedName>
</protein>
<dbReference type="SUPFAM" id="SSF63411">
    <property type="entry name" value="LuxS/MPP-like metallohydrolase"/>
    <property type="match status" value="4"/>
</dbReference>
<dbReference type="InterPro" id="IPR050626">
    <property type="entry name" value="Peptidase_M16"/>
</dbReference>
<evidence type="ECO:0000259" key="9">
    <source>
        <dbReference type="Pfam" id="PF00675"/>
    </source>
</evidence>
<feature type="domain" description="Coenzyme PQQ synthesis protein F-like C-terminal lobe" evidence="12">
    <location>
        <begin position="776"/>
        <end position="871"/>
    </location>
</feature>
<dbReference type="GO" id="GO:0046872">
    <property type="term" value="F:metal ion binding"/>
    <property type="evidence" value="ECO:0007669"/>
    <property type="project" value="UniProtKB-KW"/>
</dbReference>
<evidence type="ECO:0000313" key="13">
    <source>
        <dbReference type="EMBL" id="AYV76477.1"/>
    </source>
</evidence>
<dbReference type="InterPro" id="IPR054734">
    <property type="entry name" value="PqqF-like_C_4"/>
</dbReference>
<proteinExistence type="inferred from homology"/>
<dbReference type="Pfam" id="PF16187">
    <property type="entry name" value="Peptidase_M16_M"/>
    <property type="match status" value="1"/>
</dbReference>
<dbReference type="GO" id="GO:0051603">
    <property type="term" value="P:proteolysis involved in protein catabolic process"/>
    <property type="evidence" value="ECO:0007669"/>
    <property type="project" value="TreeGrafter"/>
</dbReference>
<keyword evidence="6" id="KW-0862">Zinc</keyword>
<feature type="domain" description="Peptidase M16 C-terminal" evidence="10">
    <location>
        <begin position="188"/>
        <end position="362"/>
    </location>
</feature>
<dbReference type="Pfam" id="PF22456">
    <property type="entry name" value="PqqF-like_C_4"/>
    <property type="match status" value="1"/>
</dbReference>
<feature type="domain" description="Peptidase M16 middle/third" evidence="11">
    <location>
        <begin position="382"/>
        <end position="662"/>
    </location>
</feature>
<evidence type="ECO:0000256" key="4">
    <source>
        <dbReference type="ARBA" id="ARBA00022723"/>
    </source>
</evidence>
<gene>
    <name evidence="13" type="ORF">Terrestrivirus7_30</name>
</gene>
<keyword evidence="3" id="KW-0645">Protease</keyword>
<dbReference type="Pfam" id="PF00675">
    <property type="entry name" value="Peptidase_M16"/>
    <property type="match status" value="1"/>
</dbReference>
<evidence type="ECO:0000259" key="11">
    <source>
        <dbReference type="Pfam" id="PF16187"/>
    </source>
</evidence>
<dbReference type="InterPro" id="IPR011249">
    <property type="entry name" value="Metalloenz_LuxS/M16"/>
</dbReference>
<dbReference type="InterPro" id="IPR032632">
    <property type="entry name" value="Peptidase_M16_M"/>
</dbReference>
<sequence>MSIVVNSGGIYKSINDDRGYRYVLLNNKLSVILVNDCNATISAASLSVGIGSIDEKGHHGLAHFLEHMLFLGSEKYPKNDMYSSILAKYGGMSNAFTADTFTCYYFSVHSQAFVEILDIFAQFFIKPLFNDDSILKEMNAVNSEHENNIMNDNWRKNQIMHTVCKENHPFNYFGTGCLKSLNVPGIVDKVKEFYNTNYSADNMCLTLVSNISLDELEQMVRNIFESVPNKDVYEKCSKRIYELPYETPKLITITPIKTKNKIQFDWQIDDMDKFSTTYKNYTVDELISHIFGHEGRGSIYDLLRRKNLAQSLSSGLGNKTGNIGTFSITIETTQEGFESENRKLIEQIIYEYIDMFKRSPEEKIKELYMEAKLLKHQNFLNIEKGDSVSYANALSNAHITSEIPIEEIMTSGNLLNEYDTVVYKLLNEVLSKMTKQNMITILSSKNFEGYLEKVEQWYGTEYSVSNPPTIENDVKLETELNHKLYLPEKNPYICTNLDINTKRTNDEHLKKLDHDTIETWSQFTTKFNVPHVNVFVDIILPEIRNSVHDVVTFSLFLRCINDIMNPDLYECNMSNYSASIGVKMDAITITTYGPAAGMYKVIDMCAKKILYPDITHEVLNRQKLKMIKDLTNTLFDPPHVNLHRLFENAIVNNSYSIIELLDNIETATYSSVHGFANNMIGNSYIRTATIGNISETESILIADIFKQFKPMNDKPKMLRTVKISDKGKPMIIKNKSYNSKETNSATCIYIGIDYVKAGYTENWDKILCITNFIELILGDKFFNELRTEEQLGYYVSCGLISMGHSNYKYKMFKFIVQSNVKDAEFLSHRIKQFIKDAGKIIADVPHEDLEEIRKSLIENFMRPHDNLPSYASYNYDIAVNSNNVTNFIEICVDTIKKITLDDIVEFYDYYFHNEENRRLYDVQMN</sequence>
<dbReference type="FunFam" id="3.30.830.10:FF:000012">
    <property type="entry name" value="Protease 3"/>
    <property type="match status" value="1"/>
</dbReference>
<dbReference type="InterPro" id="IPR007863">
    <property type="entry name" value="Peptidase_M16_C"/>
</dbReference>
<dbReference type="PROSITE" id="PS00143">
    <property type="entry name" value="INSULINASE"/>
    <property type="match status" value="1"/>
</dbReference>
<evidence type="ECO:0000256" key="6">
    <source>
        <dbReference type="ARBA" id="ARBA00022833"/>
    </source>
</evidence>
<dbReference type="PANTHER" id="PTHR43690">
    <property type="entry name" value="NARDILYSIN"/>
    <property type="match status" value="1"/>
</dbReference>
<dbReference type="Pfam" id="PF05193">
    <property type="entry name" value="Peptidase_M16_C"/>
    <property type="match status" value="1"/>
</dbReference>
<evidence type="ECO:0000256" key="2">
    <source>
        <dbReference type="ARBA" id="ARBA00007261"/>
    </source>
</evidence>
<keyword evidence="7" id="KW-0482">Metalloprotease</keyword>
<dbReference type="GO" id="GO:0043171">
    <property type="term" value="P:peptide catabolic process"/>
    <property type="evidence" value="ECO:0007669"/>
    <property type="project" value="TreeGrafter"/>
</dbReference>
<name>A0A3G4ZNM5_9VIRU</name>
<evidence type="ECO:0000256" key="5">
    <source>
        <dbReference type="ARBA" id="ARBA00022801"/>
    </source>
</evidence>
<dbReference type="InterPro" id="IPR011765">
    <property type="entry name" value="Pept_M16_N"/>
</dbReference>
<dbReference type="PANTHER" id="PTHR43690:SF18">
    <property type="entry name" value="INSULIN-DEGRADING ENZYME-RELATED"/>
    <property type="match status" value="1"/>
</dbReference>
<evidence type="ECO:0000256" key="1">
    <source>
        <dbReference type="ARBA" id="ARBA00001947"/>
    </source>
</evidence>
<evidence type="ECO:0000256" key="3">
    <source>
        <dbReference type="ARBA" id="ARBA00022670"/>
    </source>
</evidence>
<keyword evidence="4" id="KW-0479">Metal-binding</keyword>
<keyword evidence="5" id="KW-0378">Hydrolase</keyword>
<organism evidence="13">
    <name type="scientific">Terrestrivirus sp</name>
    <dbReference type="NCBI Taxonomy" id="2487775"/>
    <lineage>
        <taxon>Viruses</taxon>
        <taxon>Varidnaviria</taxon>
        <taxon>Bamfordvirae</taxon>
        <taxon>Nucleocytoviricota</taxon>
        <taxon>Megaviricetes</taxon>
        <taxon>Imitervirales</taxon>
        <taxon>Mimiviridae</taxon>
        <taxon>Klosneuvirinae</taxon>
    </lineage>
</organism>
<evidence type="ECO:0000259" key="10">
    <source>
        <dbReference type="Pfam" id="PF05193"/>
    </source>
</evidence>
<dbReference type="EMBL" id="MK071985">
    <property type="protein sequence ID" value="AYV76477.1"/>
    <property type="molecule type" value="Genomic_DNA"/>
</dbReference>
<comment type="similarity">
    <text evidence="2 8">Belongs to the peptidase M16 family.</text>
</comment>
<reference evidence="13" key="1">
    <citation type="submission" date="2018-10" db="EMBL/GenBank/DDBJ databases">
        <title>Hidden diversity of soil giant viruses.</title>
        <authorList>
            <person name="Schulz F."/>
            <person name="Alteio L."/>
            <person name="Goudeau D."/>
            <person name="Ryan E.M."/>
            <person name="Malmstrom R.R."/>
            <person name="Blanchard J."/>
            <person name="Woyke T."/>
        </authorList>
    </citation>
    <scope>NUCLEOTIDE SEQUENCE</scope>
    <source>
        <strain evidence="13">TEV1</strain>
    </source>
</reference>
<dbReference type="InterPro" id="IPR001431">
    <property type="entry name" value="Pept_M16_Zn_BS"/>
</dbReference>
<dbReference type="Gene3D" id="3.30.830.10">
    <property type="entry name" value="Metalloenzyme, LuxS/M16 peptidase-like"/>
    <property type="match status" value="4"/>
</dbReference>
<evidence type="ECO:0000259" key="12">
    <source>
        <dbReference type="Pfam" id="PF22456"/>
    </source>
</evidence>
<accession>A0A3G4ZNM5</accession>
<evidence type="ECO:0000256" key="7">
    <source>
        <dbReference type="ARBA" id="ARBA00023049"/>
    </source>
</evidence>
<feature type="domain" description="Peptidase M16 N-terminal" evidence="9">
    <location>
        <begin position="31"/>
        <end position="162"/>
    </location>
</feature>
<comment type="cofactor">
    <cofactor evidence="1">
        <name>Zn(2+)</name>
        <dbReference type="ChEBI" id="CHEBI:29105"/>
    </cofactor>
</comment>
<dbReference type="GO" id="GO:0004222">
    <property type="term" value="F:metalloendopeptidase activity"/>
    <property type="evidence" value="ECO:0007669"/>
    <property type="project" value="InterPro"/>
</dbReference>